<dbReference type="AlphaFoldDB" id="M1UEH8"/>
<dbReference type="Gene3D" id="1.10.10.10">
    <property type="entry name" value="Winged helix-like DNA-binding domain superfamily/Winged helix DNA-binding domain"/>
    <property type="match status" value="1"/>
</dbReference>
<gene>
    <name evidence="1" type="ORF">H924_04995</name>
</gene>
<dbReference type="CDD" id="cd00090">
    <property type="entry name" value="HTH_ARSR"/>
    <property type="match status" value="1"/>
</dbReference>
<dbReference type="eggNOG" id="COG1846">
    <property type="taxonomic scope" value="Bacteria"/>
</dbReference>
<reference evidence="1 2" key="1">
    <citation type="submission" date="2013-02" db="EMBL/GenBank/DDBJ databases">
        <title>The complete genome sequence of Corynebacterium callunae DSM 20147.</title>
        <authorList>
            <person name="Ruckert C."/>
            <person name="Albersmeier A."/>
            <person name="Kalinowski J."/>
        </authorList>
    </citation>
    <scope>NUCLEOTIDE SEQUENCE [LARGE SCALE GENOMIC DNA]</scope>
    <source>
        <strain evidence="1 2">DSM 20147</strain>
    </source>
</reference>
<dbReference type="HOGENOM" id="CLU_083287_15_0_11"/>
<protein>
    <submittedName>
        <fullName evidence="1">MarR family transcriptional regulator</fullName>
    </submittedName>
</protein>
<dbReference type="SUPFAM" id="SSF46785">
    <property type="entry name" value="Winged helix' DNA-binding domain"/>
    <property type="match status" value="1"/>
</dbReference>
<dbReference type="KEGG" id="ccn:H924_04995"/>
<dbReference type="InterPro" id="IPR011991">
    <property type="entry name" value="ArsR-like_HTH"/>
</dbReference>
<name>M1UEH8_9CORY</name>
<organism evidence="1 2">
    <name type="scientific">Corynebacterium callunae DSM 20147</name>
    <dbReference type="NCBI Taxonomy" id="1121353"/>
    <lineage>
        <taxon>Bacteria</taxon>
        <taxon>Bacillati</taxon>
        <taxon>Actinomycetota</taxon>
        <taxon>Actinomycetes</taxon>
        <taxon>Mycobacteriales</taxon>
        <taxon>Corynebacteriaceae</taxon>
        <taxon>Corynebacterium</taxon>
    </lineage>
</organism>
<dbReference type="InterPro" id="IPR036390">
    <property type="entry name" value="WH_DNA-bd_sf"/>
</dbReference>
<dbReference type="InterPro" id="IPR036388">
    <property type="entry name" value="WH-like_DNA-bd_sf"/>
</dbReference>
<dbReference type="STRING" id="1121353.H924_04995"/>
<sequence>MSEGSSIFEDLAYEYMLITRYSVQDLPTYGRDTIMDRSALVLLARLDAQGPMSVNELAEAFGLNTSTVHRQIKAAMGHGLIELVDDSPGASAKLHRPSPLGLEKLHVELAARAAGHARVIADWPAEEVDTYVRLLKKYNTSLEEKLGQPWPRP</sequence>
<dbReference type="Pfam" id="PF25212">
    <property type="entry name" value="HVO_A0114"/>
    <property type="match status" value="1"/>
</dbReference>
<proteinExistence type="predicted"/>
<evidence type="ECO:0000313" key="1">
    <source>
        <dbReference type="EMBL" id="AGG66445.1"/>
    </source>
</evidence>
<keyword evidence="2" id="KW-1185">Reference proteome</keyword>
<dbReference type="EMBL" id="CP004354">
    <property type="protein sequence ID" value="AGG66445.1"/>
    <property type="molecule type" value="Genomic_DNA"/>
</dbReference>
<dbReference type="PATRIC" id="fig|1121353.3.peg.1023"/>
<evidence type="ECO:0000313" key="2">
    <source>
        <dbReference type="Proteomes" id="UP000011760"/>
    </source>
</evidence>
<dbReference type="Proteomes" id="UP000011760">
    <property type="component" value="Chromosome"/>
</dbReference>
<accession>M1UEH8</accession>
<dbReference type="RefSeq" id="WP_015650878.1">
    <property type="nucleotide sequence ID" value="NC_020506.1"/>
</dbReference>